<organism evidence="3 4">
    <name type="scientific">Nocardioides humi</name>
    <dbReference type="NCBI Taxonomy" id="449461"/>
    <lineage>
        <taxon>Bacteria</taxon>
        <taxon>Bacillati</taxon>
        <taxon>Actinomycetota</taxon>
        <taxon>Actinomycetes</taxon>
        <taxon>Propionibacteriales</taxon>
        <taxon>Nocardioidaceae</taxon>
        <taxon>Nocardioides</taxon>
    </lineage>
</organism>
<dbReference type="EMBL" id="BAAAOR010000014">
    <property type="protein sequence ID" value="GAA1514733.1"/>
    <property type="molecule type" value="Genomic_DNA"/>
</dbReference>
<feature type="region of interest" description="Disordered" evidence="1">
    <location>
        <begin position="269"/>
        <end position="295"/>
    </location>
</feature>
<dbReference type="Proteomes" id="UP001500842">
    <property type="component" value="Unassembled WGS sequence"/>
</dbReference>
<dbReference type="Pfam" id="PF04954">
    <property type="entry name" value="SIP"/>
    <property type="match status" value="1"/>
</dbReference>
<dbReference type="InterPro" id="IPR013113">
    <property type="entry name" value="SIP_FAD-bd"/>
</dbReference>
<dbReference type="InterPro" id="IPR017938">
    <property type="entry name" value="Riboflavin_synthase-like_b-brl"/>
</dbReference>
<dbReference type="RefSeq" id="WP_141005436.1">
    <property type="nucleotide sequence ID" value="NZ_BAAAOR010000014.1"/>
</dbReference>
<dbReference type="InterPro" id="IPR039261">
    <property type="entry name" value="FNR_nucleotide-bd"/>
</dbReference>
<evidence type="ECO:0000313" key="4">
    <source>
        <dbReference type="Proteomes" id="UP001500842"/>
    </source>
</evidence>
<dbReference type="Pfam" id="PF08021">
    <property type="entry name" value="FAD_binding_9"/>
    <property type="match status" value="1"/>
</dbReference>
<dbReference type="PANTHER" id="PTHR30157:SF0">
    <property type="entry name" value="NADPH-DEPENDENT FERRIC-CHELATE REDUCTASE"/>
    <property type="match status" value="1"/>
</dbReference>
<accession>A0ABN2AB85</accession>
<sequence length="295" mass="32937">MTESTVLEPVPEEETDRIALYHHPLKPRVLTVTAVTRLSPVMARVRFTGPDLADFVTVAAEDHVKLFFDTDEAGEPLLPAVEDDRWAGGRELTFRDYTVRAFDRETLSLDIDFVLHDHGVAGSWAATAEPGMRLGALGPRGSFRVKDVFDWYLLAVDETALPAAARWLESLRPEARAFVYVEVDGPEAELPLFSPAGLEVTWLHRGGRPAGSTDLIERAVRGFDRPEGSGFTWVAGETLSIKPLRRFLKNELGLDRDDYDVDGYWRRGEANHDHHEDDEGEEGEEGQDEGPLGEE</sequence>
<dbReference type="InterPro" id="IPR007037">
    <property type="entry name" value="SIP_rossman_dom"/>
</dbReference>
<keyword evidence="4" id="KW-1185">Reference proteome</keyword>
<dbReference type="SUPFAM" id="SSF63380">
    <property type="entry name" value="Riboflavin synthase domain-like"/>
    <property type="match status" value="1"/>
</dbReference>
<dbReference type="Gene3D" id="3.40.50.80">
    <property type="entry name" value="Nucleotide-binding domain of ferredoxin-NADP reductase (FNR) module"/>
    <property type="match status" value="1"/>
</dbReference>
<dbReference type="CDD" id="cd06193">
    <property type="entry name" value="siderophore_interacting"/>
    <property type="match status" value="1"/>
</dbReference>
<proteinExistence type="predicted"/>
<reference evidence="3 4" key="1">
    <citation type="journal article" date="2019" name="Int. J. Syst. Evol. Microbiol.">
        <title>The Global Catalogue of Microorganisms (GCM) 10K type strain sequencing project: providing services to taxonomists for standard genome sequencing and annotation.</title>
        <authorList>
            <consortium name="The Broad Institute Genomics Platform"/>
            <consortium name="The Broad Institute Genome Sequencing Center for Infectious Disease"/>
            <person name="Wu L."/>
            <person name="Ma J."/>
        </authorList>
    </citation>
    <scope>NUCLEOTIDE SEQUENCE [LARGE SCALE GENOMIC DNA]</scope>
    <source>
        <strain evidence="3 4">JCM 14942</strain>
    </source>
</reference>
<dbReference type="InterPro" id="IPR017927">
    <property type="entry name" value="FAD-bd_FR_type"/>
</dbReference>
<dbReference type="PROSITE" id="PS51384">
    <property type="entry name" value="FAD_FR"/>
    <property type="match status" value="1"/>
</dbReference>
<name>A0ABN2AB85_9ACTN</name>
<evidence type="ECO:0000259" key="2">
    <source>
        <dbReference type="PROSITE" id="PS51384"/>
    </source>
</evidence>
<protein>
    <submittedName>
        <fullName evidence="3">Siderophore-interacting protein</fullName>
    </submittedName>
</protein>
<feature type="compositionally biased region" description="Acidic residues" evidence="1">
    <location>
        <begin position="278"/>
        <end position="295"/>
    </location>
</feature>
<gene>
    <name evidence="3" type="ORF">GCM10009788_18910</name>
</gene>
<dbReference type="PANTHER" id="PTHR30157">
    <property type="entry name" value="FERRIC REDUCTASE, NADPH-DEPENDENT"/>
    <property type="match status" value="1"/>
</dbReference>
<feature type="domain" description="FAD-binding FR-type" evidence="2">
    <location>
        <begin position="25"/>
        <end position="146"/>
    </location>
</feature>
<dbReference type="InterPro" id="IPR039374">
    <property type="entry name" value="SIP_fam"/>
</dbReference>
<comment type="caution">
    <text evidence="3">The sequence shown here is derived from an EMBL/GenBank/DDBJ whole genome shotgun (WGS) entry which is preliminary data.</text>
</comment>
<evidence type="ECO:0000313" key="3">
    <source>
        <dbReference type="EMBL" id="GAA1514733.1"/>
    </source>
</evidence>
<evidence type="ECO:0000256" key="1">
    <source>
        <dbReference type="SAM" id="MobiDB-lite"/>
    </source>
</evidence>
<dbReference type="Gene3D" id="2.40.30.10">
    <property type="entry name" value="Translation factors"/>
    <property type="match status" value="1"/>
</dbReference>